<evidence type="ECO:0000313" key="1">
    <source>
        <dbReference type="EMBL" id="UPL19389.1"/>
    </source>
</evidence>
<organism evidence="1 2">
    <name type="scientific">Microbacterium aurugineum</name>
    <dbReference type="NCBI Taxonomy" id="2851642"/>
    <lineage>
        <taxon>Bacteria</taxon>
        <taxon>Bacillati</taxon>
        <taxon>Actinomycetota</taxon>
        <taxon>Actinomycetes</taxon>
        <taxon>Micrococcales</taxon>
        <taxon>Microbacteriaceae</taxon>
        <taxon>Microbacterium</taxon>
    </lineage>
</organism>
<name>A0ABY4J3K1_9MICO</name>
<dbReference type="EMBL" id="CP078078">
    <property type="protein sequence ID" value="UPL19389.1"/>
    <property type="molecule type" value="Genomic_DNA"/>
</dbReference>
<sequence length="147" mass="16221">MNGRNGVTQLFEELEVECGASVECITDRVSVLQGVDIEVELLGEGEWASIAPFVLVNGDRARILLRESDPRWYRLHVVVHQLAHLLCGHTQCAALPMSFEGSPDPTPADRLTHELLHRQEAEAEEISRRLSAFVLAADSAPSRALLV</sequence>
<keyword evidence="2" id="KW-1185">Reference proteome</keyword>
<evidence type="ECO:0000313" key="2">
    <source>
        <dbReference type="Proteomes" id="UP000830631"/>
    </source>
</evidence>
<protein>
    <recommendedName>
        <fullName evidence="3">IrrE N-terminal-like domain-containing protein</fullName>
    </recommendedName>
</protein>
<gene>
    <name evidence="1" type="ORF">KV397_17225</name>
</gene>
<evidence type="ECO:0008006" key="3">
    <source>
        <dbReference type="Google" id="ProtNLM"/>
    </source>
</evidence>
<proteinExistence type="predicted"/>
<reference evidence="1 2" key="1">
    <citation type="submission" date="2021-06" db="EMBL/GenBank/DDBJ databases">
        <title>Genome-based taxonomic framework of Microbacterium strains isolated from marine environment, the description of four new species and reclassification of four preexisting species.</title>
        <authorList>
            <person name="Lee S.D."/>
            <person name="Kim S.-M."/>
            <person name="Byeon Y.-S."/>
            <person name="Yang H.L."/>
            <person name="Kim I.S."/>
        </authorList>
    </citation>
    <scope>NUCLEOTIDE SEQUENCE [LARGE SCALE GENOMIC DNA]</scope>
    <source>
        <strain evidence="1 2">KSW4-10</strain>
    </source>
</reference>
<dbReference type="Proteomes" id="UP000830631">
    <property type="component" value="Chromosome"/>
</dbReference>
<dbReference type="RefSeq" id="WP_134352551.1">
    <property type="nucleotide sequence ID" value="NZ_CP078078.1"/>
</dbReference>
<accession>A0ABY4J3K1</accession>